<name>A0A2H0UX67_9BACT</name>
<dbReference type="InterPro" id="IPR036373">
    <property type="entry name" value="Ribosomal_bL17_sf"/>
</dbReference>
<gene>
    <name evidence="7" type="ORF">COU02_00320</name>
</gene>
<dbReference type="SUPFAM" id="SSF64263">
    <property type="entry name" value="Prokaryotic ribosomal protein L17"/>
    <property type="match status" value="1"/>
</dbReference>
<dbReference type="PANTHER" id="PTHR14413:SF16">
    <property type="entry name" value="LARGE RIBOSOMAL SUBUNIT PROTEIN BL17M"/>
    <property type="match status" value="1"/>
</dbReference>
<dbReference type="GO" id="GO:0003735">
    <property type="term" value="F:structural constituent of ribosome"/>
    <property type="evidence" value="ECO:0007669"/>
    <property type="project" value="InterPro"/>
</dbReference>
<dbReference type="AlphaFoldDB" id="A0A2H0UX67"/>
<keyword evidence="2 5" id="KW-0689">Ribosomal protein</keyword>
<dbReference type="GO" id="GO:0022625">
    <property type="term" value="C:cytosolic large ribosomal subunit"/>
    <property type="evidence" value="ECO:0007669"/>
    <property type="project" value="TreeGrafter"/>
</dbReference>
<evidence type="ECO:0000256" key="2">
    <source>
        <dbReference type="ARBA" id="ARBA00022980"/>
    </source>
</evidence>
<keyword evidence="3 5" id="KW-0687">Ribonucleoprotein</keyword>
<dbReference type="InterPro" id="IPR000456">
    <property type="entry name" value="Ribosomal_bL17"/>
</dbReference>
<organism evidence="7 8">
    <name type="scientific">bacterium (Candidatus Gribaldobacteria) CG10_big_fil_rev_8_21_14_0_10_37_46</name>
    <dbReference type="NCBI Taxonomy" id="2014276"/>
    <lineage>
        <taxon>Bacteria</taxon>
        <taxon>Candidatus Gribaldobacteria</taxon>
    </lineage>
</organism>
<sequence>MRKRKKGRKLSRNRGQRKALRKSLMSEFFLYGKIKTTQAKAKEVQPMIEKFITIAKKGEMTQKRFLRKFFSPKIAKKIVDEIAPQFKERKGGYTRIIKKEPRKSDGAKIAIIELIK</sequence>
<dbReference type="GO" id="GO:0006412">
    <property type="term" value="P:translation"/>
    <property type="evidence" value="ECO:0007669"/>
    <property type="project" value="InterPro"/>
</dbReference>
<dbReference type="NCBIfam" id="TIGR00059">
    <property type="entry name" value="L17"/>
    <property type="match status" value="1"/>
</dbReference>
<evidence type="ECO:0000313" key="7">
    <source>
        <dbReference type="EMBL" id="PIR91407.1"/>
    </source>
</evidence>
<dbReference type="Pfam" id="PF01196">
    <property type="entry name" value="Ribosomal_L17"/>
    <property type="match status" value="1"/>
</dbReference>
<comment type="caution">
    <text evidence="7">The sequence shown here is derived from an EMBL/GenBank/DDBJ whole genome shotgun (WGS) entry which is preliminary data.</text>
</comment>
<dbReference type="PANTHER" id="PTHR14413">
    <property type="entry name" value="RIBOSOMAL PROTEIN L17"/>
    <property type="match status" value="1"/>
</dbReference>
<dbReference type="EMBL" id="PFAU01000009">
    <property type="protein sequence ID" value="PIR91407.1"/>
    <property type="molecule type" value="Genomic_DNA"/>
</dbReference>
<evidence type="ECO:0000313" key="8">
    <source>
        <dbReference type="Proteomes" id="UP000230882"/>
    </source>
</evidence>
<protein>
    <recommendedName>
        <fullName evidence="4 6">50S ribosomal protein L17</fullName>
    </recommendedName>
</protein>
<reference evidence="8" key="1">
    <citation type="submission" date="2017-09" db="EMBL/GenBank/DDBJ databases">
        <title>Depth-based differentiation of microbial function through sediment-hosted aquifers and enrichment of novel symbionts in the deep terrestrial subsurface.</title>
        <authorList>
            <person name="Probst A.J."/>
            <person name="Ladd B."/>
            <person name="Jarett J.K."/>
            <person name="Geller-Mcgrath D.E."/>
            <person name="Sieber C.M.K."/>
            <person name="Emerson J.B."/>
            <person name="Anantharaman K."/>
            <person name="Thomas B.C."/>
            <person name="Malmstrom R."/>
            <person name="Stieglmeier M."/>
            <person name="Klingl A."/>
            <person name="Woyke T."/>
            <person name="Ryan C.M."/>
            <person name="Banfield J.F."/>
        </authorList>
    </citation>
    <scope>NUCLEOTIDE SEQUENCE [LARGE SCALE GENOMIC DNA]</scope>
</reference>
<evidence type="ECO:0000256" key="1">
    <source>
        <dbReference type="ARBA" id="ARBA00008777"/>
    </source>
</evidence>
<evidence type="ECO:0000256" key="3">
    <source>
        <dbReference type="ARBA" id="ARBA00023274"/>
    </source>
</evidence>
<comment type="similarity">
    <text evidence="1 5">Belongs to the bacterial ribosomal protein bL17 family.</text>
</comment>
<dbReference type="Gene3D" id="3.90.1030.10">
    <property type="entry name" value="Ribosomal protein L17"/>
    <property type="match status" value="1"/>
</dbReference>
<dbReference type="Proteomes" id="UP000230882">
    <property type="component" value="Unassembled WGS sequence"/>
</dbReference>
<evidence type="ECO:0000256" key="4">
    <source>
        <dbReference type="ARBA" id="ARBA00035494"/>
    </source>
</evidence>
<proteinExistence type="inferred from homology"/>
<accession>A0A2H0UX67</accession>
<evidence type="ECO:0000256" key="6">
    <source>
        <dbReference type="RuleBase" id="RU000661"/>
    </source>
</evidence>
<evidence type="ECO:0000256" key="5">
    <source>
        <dbReference type="RuleBase" id="RU000660"/>
    </source>
</evidence>